<sequence length="152" mass="17358">MPSRNSINKPKDKILKNSHASTIGKRRSNRVRLSTRSSHGRYNDNTLPTPRDSKAVALYTGKIPITTELTTKTLSNKKAKKLARNQKYNEKRKELLTKDIDSKMEVEDEKKVKESEAEKLRVLLWNSIKSNDLSLFKKQPDTEGTTIGVQSF</sequence>
<name>A0ACA9Y1X8_9ASCO</name>
<accession>A0ACA9Y1X8</accession>
<comment type="caution">
    <text evidence="1">The sequence shown here is derived from an EMBL/GenBank/DDBJ whole genome shotgun (WGS) entry which is preliminary data.</text>
</comment>
<keyword evidence="2" id="KW-1185">Reference proteome</keyword>
<evidence type="ECO:0000313" key="2">
    <source>
        <dbReference type="Proteomes" id="UP001152531"/>
    </source>
</evidence>
<reference evidence="1" key="1">
    <citation type="submission" date="2022-06" db="EMBL/GenBank/DDBJ databases">
        <authorList>
            <person name="Legras J.-L."/>
            <person name="Devillers H."/>
            <person name="Grondin C."/>
        </authorList>
    </citation>
    <scope>NUCLEOTIDE SEQUENCE</scope>
    <source>
        <strain evidence="1">CLIB 1444</strain>
    </source>
</reference>
<evidence type="ECO:0000313" key="1">
    <source>
        <dbReference type="EMBL" id="CAH6718967.1"/>
    </source>
</evidence>
<dbReference type="EMBL" id="CALSDN010000001">
    <property type="protein sequence ID" value="CAH6718967.1"/>
    <property type="molecule type" value="Genomic_DNA"/>
</dbReference>
<dbReference type="Proteomes" id="UP001152531">
    <property type="component" value="Unassembled WGS sequence"/>
</dbReference>
<protein>
    <submittedName>
        <fullName evidence="1">Ribosome biogenesis protein Alb1p</fullName>
    </submittedName>
</protein>
<organism evidence="1 2">
    <name type="scientific">[Candida] jaroonii</name>
    <dbReference type="NCBI Taxonomy" id="467808"/>
    <lineage>
        <taxon>Eukaryota</taxon>
        <taxon>Fungi</taxon>
        <taxon>Dikarya</taxon>
        <taxon>Ascomycota</taxon>
        <taxon>Saccharomycotina</taxon>
        <taxon>Pichiomycetes</taxon>
        <taxon>Debaryomycetaceae</taxon>
        <taxon>Yamadazyma</taxon>
    </lineage>
</organism>
<gene>
    <name evidence="1" type="ORF">CLIB1444_01S18492</name>
</gene>
<proteinExistence type="predicted"/>